<dbReference type="EMBL" id="CP102453">
    <property type="protein sequence ID" value="UUX32982.1"/>
    <property type="molecule type" value="Genomic_DNA"/>
</dbReference>
<dbReference type="InterPro" id="IPR018211">
    <property type="entry name" value="ADH_Fe_CS"/>
</dbReference>
<evidence type="ECO:0000259" key="3">
    <source>
        <dbReference type="Pfam" id="PF25137"/>
    </source>
</evidence>
<sequence>MKNFIYDIPTKLYFGKNQIEHLPNLINEFGKKVLLTYGGGSIKRNGLYDTILALLPECEMIELAGIEPNPRIETVRKGAELCKTHDIDVVLAVGGGSTIDASKVMAAAAKFDGDPWELVKQPDLIQDALPLIDVLTLSATGTEMNASGVITNFATKEKIGTRSYHMYPYASICDPTYTFSVSKHQTAAGTADIMSHTFEIYFSHEEEVFIQDRLAEGILNACIHYLPIALQEPENYDARANLMWASTLALNGLTSFGKGGPWTCHPIEHVLSAYYDITHAVGLAILTPRWMAYILNDQTVERFAMYAEKVWNIPSAGDPYAAARLAIDKTYQFFLDAGLPMTLPEVGITSDEFFDEMATAAASRLENAYVPLNKNDVVNILQACMEPKAM</sequence>
<accession>A0ABY5P2Q0</accession>
<dbReference type="PANTHER" id="PTHR43633:SF1">
    <property type="entry name" value="ALCOHOL DEHYDROGENASE YQHD"/>
    <property type="match status" value="1"/>
</dbReference>
<dbReference type="RefSeq" id="WP_313792482.1">
    <property type="nucleotide sequence ID" value="NZ_CP102453.1"/>
</dbReference>
<keyword evidence="1" id="KW-0560">Oxidoreductase</keyword>
<evidence type="ECO:0000313" key="4">
    <source>
        <dbReference type="EMBL" id="UUX32982.1"/>
    </source>
</evidence>
<dbReference type="PANTHER" id="PTHR43633">
    <property type="entry name" value="ALCOHOL DEHYDROGENASE YQHD"/>
    <property type="match status" value="1"/>
</dbReference>
<feature type="domain" description="Fe-containing alcohol dehydrogenase-like C-terminal" evidence="3">
    <location>
        <begin position="186"/>
        <end position="384"/>
    </location>
</feature>
<feature type="domain" description="Alcohol dehydrogenase iron-type/glycerol dehydrogenase GldA" evidence="2">
    <location>
        <begin position="9"/>
        <end position="175"/>
    </location>
</feature>
<dbReference type="PROSITE" id="PS00060">
    <property type="entry name" value="ADH_IRON_2"/>
    <property type="match status" value="1"/>
</dbReference>
<dbReference type="InterPro" id="IPR044731">
    <property type="entry name" value="BDH-like"/>
</dbReference>
<organism evidence="4 5">
    <name type="scientific">Fundicoccus culcitae</name>
    <dbReference type="NCBI Taxonomy" id="2969821"/>
    <lineage>
        <taxon>Bacteria</taxon>
        <taxon>Bacillati</taxon>
        <taxon>Bacillota</taxon>
        <taxon>Bacilli</taxon>
        <taxon>Lactobacillales</taxon>
        <taxon>Aerococcaceae</taxon>
        <taxon>Fundicoccus</taxon>
    </lineage>
</organism>
<evidence type="ECO:0000256" key="1">
    <source>
        <dbReference type="ARBA" id="ARBA00023002"/>
    </source>
</evidence>
<dbReference type="Proteomes" id="UP001315967">
    <property type="component" value="Chromosome"/>
</dbReference>
<dbReference type="Gene3D" id="3.40.50.1970">
    <property type="match status" value="1"/>
</dbReference>
<name>A0ABY5P2Q0_9LACT</name>
<dbReference type="Pfam" id="PF25137">
    <property type="entry name" value="ADH_Fe_C"/>
    <property type="match status" value="1"/>
</dbReference>
<reference evidence="4 5" key="1">
    <citation type="submission" date="2022-08" db="EMBL/GenBank/DDBJ databases">
        <title>Aerococcaceae sp. nov isolated from spoiled eye mask.</title>
        <authorList>
            <person name="Zhou G."/>
            <person name="Xie X.-B."/>
            <person name="Shi Q.-S."/>
            <person name="Wang Y.-S."/>
            <person name="Wen X."/>
            <person name="Peng H."/>
            <person name="Yang X.-J."/>
            <person name="Tao H.-B."/>
            <person name="Huang X.-M."/>
        </authorList>
    </citation>
    <scope>NUCLEOTIDE SEQUENCE [LARGE SCALE GENOMIC DNA]</scope>
    <source>
        <strain evidence="5">DM20194951</strain>
    </source>
</reference>
<keyword evidence="5" id="KW-1185">Reference proteome</keyword>
<gene>
    <name evidence="4" type="ORF">NRE15_08640</name>
</gene>
<protein>
    <submittedName>
        <fullName evidence="4">Iron-containing alcohol dehydrogenase</fullName>
    </submittedName>
</protein>
<dbReference type="InterPro" id="IPR001670">
    <property type="entry name" value="ADH_Fe/GldA"/>
</dbReference>
<dbReference type="InterPro" id="IPR056798">
    <property type="entry name" value="ADH_Fe_C"/>
</dbReference>
<dbReference type="Gene3D" id="1.20.1090.10">
    <property type="entry name" value="Dehydroquinate synthase-like - alpha domain"/>
    <property type="match status" value="1"/>
</dbReference>
<evidence type="ECO:0000313" key="5">
    <source>
        <dbReference type="Proteomes" id="UP001315967"/>
    </source>
</evidence>
<dbReference type="Pfam" id="PF00465">
    <property type="entry name" value="Fe-ADH"/>
    <property type="match status" value="1"/>
</dbReference>
<dbReference type="SUPFAM" id="SSF56796">
    <property type="entry name" value="Dehydroquinate synthase-like"/>
    <property type="match status" value="1"/>
</dbReference>
<evidence type="ECO:0000259" key="2">
    <source>
        <dbReference type="Pfam" id="PF00465"/>
    </source>
</evidence>
<dbReference type="CDD" id="cd08187">
    <property type="entry name" value="BDH"/>
    <property type="match status" value="1"/>
</dbReference>
<proteinExistence type="predicted"/>